<gene>
    <name evidence="2" type="ORF">Vbra_19531</name>
</gene>
<protein>
    <submittedName>
        <fullName evidence="2">Uncharacterized protein</fullName>
    </submittedName>
</protein>
<feature type="compositionally biased region" description="Polar residues" evidence="1">
    <location>
        <begin position="173"/>
        <end position="194"/>
    </location>
</feature>
<feature type="region of interest" description="Disordered" evidence="1">
    <location>
        <begin position="132"/>
        <end position="194"/>
    </location>
</feature>
<dbReference type="EMBL" id="CDMY01000973">
    <property type="protein sequence ID" value="CEM38175.1"/>
    <property type="molecule type" value="Genomic_DNA"/>
</dbReference>
<evidence type="ECO:0000313" key="3">
    <source>
        <dbReference type="Proteomes" id="UP000041254"/>
    </source>
</evidence>
<organism evidence="2 3">
    <name type="scientific">Vitrella brassicaformis (strain CCMP3155)</name>
    <dbReference type="NCBI Taxonomy" id="1169540"/>
    <lineage>
        <taxon>Eukaryota</taxon>
        <taxon>Sar</taxon>
        <taxon>Alveolata</taxon>
        <taxon>Colpodellida</taxon>
        <taxon>Vitrellaceae</taxon>
        <taxon>Vitrella</taxon>
    </lineage>
</organism>
<dbReference type="VEuPathDB" id="CryptoDB:Vbra_19531"/>
<reference evidence="2 3" key="1">
    <citation type="submission" date="2014-11" db="EMBL/GenBank/DDBJ databases">
        <authorList>
            <person name="Zhu J."/>
            <person name="Qi W."/>
            <person name="Song R."/>
        </authorList>
    </citation>
    <scope>NUCLEOTIDE SEQUENCE [LARGE SCALE GENOMIC DNA]</scope>
</reference>
<sequence length="194" mass="19937">MYPNPQQGGAPTRPLTPASAGNTQSHSSTPGAAQQQVHQVMQTAAAVAASGSNQSIAGMGPPGPPLQQQQHGQQIANGRGQMGIVGGGAGGGGQGRERGLQTSLQFQNAHAQTNTMYTPPMFPGPANAWMTNNQGPPAFNPYAPPNQYTHNQTMAARPPPPPPPPPPHLPTGTPAQPSHTHTPLQPATPTHQPP</sequence>
<keyword evidence="3" id="KW-1185">Reference proteome</keyword>
<evidence type="ECO:0000313" key="2">
    <source>
        <dbReference type="EMBL" id="CEM38175.1"/>
    </source>
</evidence>
<feature type="compositionally biased region" description="Polar residues" evidence="1">
    <location>
        <begin position="19"/>
        <end position="42"/>
    </location>
</feature>
<accession>A0A0G4H389</accession>
<feature type="region of interest" description="Disordered" evidence="1">
    <location>
        <begin position="1"/>
        <end position="100"/>
    </location>
</feature>
<proteinExistence type="predicted"/>
<dbReference type="AlphaFoldDB" id="A0A0G4H389"/>
<evidence type="ECO:0000256" key="1">
    <source>
        <dbReference type="SAM" id="MobiDB-lite"/>
    </source>
</evidence>
<name>A0A0G4H389_VITBC</name>
<dbReference type="Proteomes" id="UP000041254">
    <property type="component" value="Unassembled WGS sequence"/>
</dbReference>
<dbReference type="InParanoid" id="A0A0G4H389"/>
<feature type="compositionally biased region" description="Gly residues" evidence="1">
    <location>
        <begin position="80"/>
        <end position="94"/>
    </location>
</feature>
<feature type="compositionally biased region" description="Pro residues" evidence="1">
    <location>
        <begin position="157"/>
        <end position="169"/>
    </location>
</feature>